<evidence type="ECO:0000313" key="2">
    <source>
        <dbReference type="EMBL" id="PVD18320.1"/>
    </source>
</evidence>
<evidence type="ECO:0000256" key="1">
    <source>
        <dbReference type="SAM" id="Phobius"/>
    </source>
</evidence>
<proteinExistence type="predicted"/>
<dbReference type="Proteomes" id="UP000245119">
    <property type="component" value="Linkage Group LG14"/>
</dbReference>
<sequence length="309" mass="34988">MALRGLRLHPSLRVVLVGSCVLLLGLVLVSFLRREKRLLVRETKVVAVTDTVVETSPNSSSSSLLFLPCAKTVSKERKQRNVLSHLANQLKRELGQTECRLIELQKRLGEQDSGRVASSGGWCYQDSRADSLEHKFDASLADALSALFRDQHVGSLGEGPGMYKRHLLQMGLVRSYHAYDGAPFIEESSKGEVTFLDLTVPQYDLPIFDWILCLEVAEHIPPQFEDIFLDNIVRHARKGVVLSWAKLMQEGLEHVNNKNAEDVIKLLREKGFEVDTEASFALKKVSTFFWFQENVNVYRRIQTFDESEA</sequence>
<dbReference type="InterPro" id="IPR029063">
    <property type="entry name" value="SAM-dependent_MTases_sf"/>
</dbReference>
<organism evidence="2 3">
    <name type="scientific">Pomacea canaliculata</name>
    <name type="common">Golden apple snail</name>
    <dbReference type="NCBI Taxonomy" id="400727"/>
    <lineage>
        <taxon>Eukaryota</taxon>
        <taxon>Metazoa</taxon>
        <taxon>Spiralia</taxon>
        <taxon>Lophotrochozoa</taxon>
        <taxon>Mollusca</taxon>
        <taxon>Gastropoda</taxon>
        <taxon>Caenogastropoda</taxon>
        <taxon>Architaenioglossa</taxon>
        <taxon>Ampullarioidea</taxon>
        <taxon>Ampullariidae</taxon>
        <taxon>Pomacea</taxon>
    </lineage>
</organism>
<keyword evidence="1" id="KW-1133">Transmembrane helix</keyword>
<keyword evidence="1" id="KW-0812">Transmembrane</keyword>
<comment type="caution">
    <text evidence="2">The sequence shown here is derived from an EMBL/GenBank/DDBJ whole genome shotgun (WGS) entry which is preliminary data.</text>
</comment>
<dbReference type="OrthoDB" id="406773at2759"/>
<protein>
    <submittedName>
        <fullName evidence="2">Uncharacterized protein</fullName>
    </submittedName>
</protein>
<dbReference type="SUPFAM" id="SSF53335">
    <property type="entry name" value="S-adenosyl-L-methionine-dependent methyltransferases"/>
    <property type="match status" value="1"/>
</dbReference>
<dbReference type="EMBL" id="PZQS01000014">
    <property type="protein sequence ID" value="PVD18320.1"/>
    <property type="molecule type" value="Genomic_DNA"/>
</dbReference>
<dbReference type="AlphaFoldDB" id="A0A2T7NAW6"/>
<name>A0A2T7NAW6_POMCA</name>
<keyword evidence="3" id="KW-1185">Reference proteome</keyword>
<dbReference type="OMA" id="PIFDWIL"/>
<reference evidence="2 3" key="1">
    <citation type="submission" date="2018-04" db="EMBL/GenBank/DDBJ databases">
        <title>The genome of golden apple snail Pomacea canaliculata provides insight into stress tolerance and invasive adaptation.</title>
        <authorList>
            <person name="Liu C."/>
            <person name="Liu B."/>
            <person name="Ren Y."/>
            <person name="Zhang Y."/>
            <person name="Wang H."/>
            <person name="Li S."/>
            <person name="Jiang F."/>
            <person name="Yin L."/>
            <person name="Zhang G."/>
            <person name="Qian W."/>
            <person name="Fan W."/>
        </authorList>
    </citation>
    <scope>NUCLEOTIDE SEQUENCE [LARGE SCALE GENOMIC DNA]</scope>
    <source>
        <strain evidence="2">SZHN2017</strain>
        <tissue evidence="2">Muscle</tissue>
    </source>
</reference>
<keyword evidence="1" id="KW-0472">Membrane</keyword>
<evidence type="ECO:0000313" key="3">
    <source>
        <dbReference type="Proteomes" id="UP000245119"/>
    </source>
</evidence>
<gene>
    <name evidence="2" type="ORF">C0Q70_20869</name>
</gene>
<dbReference type="Gene3D" id="3.40.50.150">
    <property type="entry name" value="Vaccinia Virus protein VP39"/>
    <property type="match status" value="1"/>
</dbReference>
<feature type="transmembrane region" description="Helical" evidence="1">
    <location>
        <begin position="12"/>
        <end position="32"/>
    </location>
</feature>
<accession>A0A2T7NAW6</accession>